<dbReference type="GO" id="GO:0003677">
    <property type="term" value="F:DNA binding"/>
    <property type="evidence" value="ECO:0007669"/>
    <property type="project" value="UniProtKB-KW"/>
</dbReference>
<evidence type="ECO:0000256" key="2">
    <source>
        <dbReference type="ARBA" id="ARBA00023015"/>
    </source>
</evidence>
<reference evidence="7 8" key="1">
    <citation type="submission" date="2016-08" db="EMBL/GenBank/DDBJ databases">
        <title>Genome of Bacillus solimangrovi GH2-4.</title>
        <authorList>
            <person name="Lim S."/>
            <person name="Kim B.-C."/>
        </authorList>
    </citation>
    <scope>NUCLEOTIDE SEQUENCE [LARGE SCALE GENOMIC DNA]</scope>
    <source>
        <strain evidence="7 8">GH2-4</strain>
    </source>
</reference>
<dbReference type="PANTHER" id="PTHR34294:SF5">
    <property type="entry name" value="CENTRAL GLYCOLYTIC GENES REGULATOR"/>
    <property type="match status" value="1"/>
</dbReference>
<dbReference type="InterPro" id="IPR007324">
    <property type="entry name" value="Sugar-bd_dom_put"/>
</dbReference>
<feature type="domain" description="Sugar-binding" evidence="5">
    <location>
        <begin position="90"/>
        <end position="337"/>
    </location>
</feature>
<dbReference type="InterPro" id="IPR036388">
    <property type="entry name" value="WH-like_DNA-bd_sf"/>
</dbReference>
<dbReference type="PANTHER" id="PTHR34294">
    <property type="entry name" value="TRANSCRIPTIONAL REGULATOR-RELATED"/>
    <property type="match status" value="1"/>
</dbReference>
<comment type="caution">
    <text evidence="7">The sequence shown here is derived from an EMBL/GenBank/DDBJ whole genome shotgun (WGS) entry which is preliminary data.</text>
</comment>
<evidence type="ECO:0000313" key="8">
    <source>
        <dbReference type="Proteomes" id="UP000095209"/>
    </source>
</evidence>
<dbReference type="Proteomes" id="UP000095209">
    <property type="component" value="Unassembled WGS sequence"/>
</dbReference>
<keyword evidence="8" id="KW-1185">Reference proteome</keyword>
<dbReference type="InterPro" id="IPR051054">
    <property type="entry name" value="SorC_transcr_regulators"/>
</dbReference>
<gene>
    <name evidence="7" type="ORF">BFG57_03050</name>
</gene>
<dbReference type="Gene3D" id="1.10.10.10">
    <property type="entry name" value="Winged helix-like DNA-binding domain superfamily/Winged helix DNA-binding domain"/>
    <property type="match status" value="1"/>
</dbReference>
<dbReference type="SUPFAM" id="SSF46785">
    <property type="entry name" value="Winged helix' DNA-binding domain"/>
    <property type="match status" value="1"/>
</dbReference>
<dbReference type="AlphaFoldDB" id="A0A1E5LDV4"/>
<evidence type="ECO:0000256" key="4">
    <source>
        <dbReference type="ARBA" id="ARBA00023163"/>
    </source>
</evidence>
<dbReference type="Pfam" id="PF21715">
    <property type="entry name" value="CggR_N"/>
    <property type="match status" value="1"/>
</dbReference>
<proteinExistence type="inferred from homology"/>
<evidence type="ECO:0000256" key="3">
    <source>
        <dbReference type="ARBA" id="ARBA00023125"/>
    </source>
</evidence>
<evidence type="ECO:0000313" key="7">
    <source>
        <dbReference type="EMBL" id="OEH92256.1"/>
    </source>
</evidence>
<dbReference type="Pfam" id="PF04198">
    <property type="entry name" value="Sugar-bind"/>
    <property type="match status" value="1"/>
</dbReference>
<evidence type="ECO:0000256" key="1">
    <source>
        <dbReference type="ARBA" id="ARBA00010466"/>
    </source>
</evidence>
<dbReference type="RefSeq" id="WP_069717797.1">
    <property type="nucleotide sequence ID" value="NZ_MJEH01000033.1"/>
</dbReference>
<dbReference type="InterPro" id="IPR036390">
    <property type="entry name" value="WH_DNA-bd_sf"/>
</dbReference>
<dbReference type="STRING" id="1305675.BFG57_03050"/>
<keyword evidence="4" id="KW-0804">Transcription</keyword>
<dbReference type="InterPro" id="IPR037171">
    <property type="entry name" value="NagB/RpiA_transferase-like"/>
</dbReference>
<evidence type="ECO:0000259" key="5">
    <source>
        <dbReference type="Pfam" id="PF04198"/>
    </source>
</evidence>
<dbReference type="OrthoDB" id="9793820at2"/>
<evidence type="ECO:0000259" key="6">
    <source>
        <dbReference type="Pfam" id="PF21715"/>
    </source>
</evidence>
<dbReference type="GO" id="GO:0030246">
    <property type="term" value="F:carbohydrate binding"/>
    <property type="evidence" value="ECO:0007669"/>
    <property type="project" value="InterPro"/>
</dbReference>
<sequence>MKSLLDVQQKLLPELLEVMQKRYRILQYIRFMQPIGRRNLAAYLGVTERVLRSEVSFLKDQGLLKVSSSGMELKEDGQKLLLQLEDIMKEVLGLSGLEKRLKEILKLERVIVVSGNSDTEDLTKLEMGRASVACMKTYYEEENTIAVTGGTTMAAVAEMMTPDLKGKKQFFVPARGGIGENVKNQANTICAKMAEQAGGEYRLLHVPDQLSEQTYRSILAENSVKEVVDLIKSSTMVVHGIGEGLMMAERRKTDMHDIAKLRQSKAVAEAFGYYFNSEGEVVHHVTTVGIQLEDLKNIQSVIAVAGGTSKAEAIYAYLKQGTSKVLVTDEQAALKIIEINKKK</sequence>
<comment type="similarity">
    <text evidence="1">Belongs to the SorC transcriptional regulatory family.</text>
</comment>
<dbReference type="SUPFAM" id="SSF100950">
    <property type="entry name" value="NagB/RpiA/CoA transferase-like"/>
    <property type="match status" value="1"/>
</dbReference>
<keyword evidence="2" id="KW-0805">Transcription regulation</keyword>
<dbReference type="EMBL" id="MJEH01000033">
    <property type="protein sequence ID" value="OEH92256.1"/>
    <property type="molecule type" value="Genomic_DNA"/>
</dbReference>
<name>A0A1E5LDV4_9BACI</name>
<dbReference type="Gene3D" id="3.40.50.1360">
    <property type="match status" value="1"/>
</dbReference>
<keyword evidence="3" id="KW-0238">DNA-binding</keyword>
<accession>A0A1E5LDV4</accession>
<protein>
    <submittedName>
        <fullName evidence="7">Uncharacterized protein</fullName>
    </submittedName>
</protein>
<feature type="domain" description="CggR N-terminal DNA binding" evidence="6">
    <location>
        <begin position="18"/>
        <end position="88"/>
    </location>
</feature>
<organism evidence="7 8">
    <name type="scientific">Bacillus solimangrovi</name>
    <dbReference type="NCBI Taxonomy" id="1305675"/>
    <lineage>
        <taxon>Bacteria</taxon>
        <taxon>Bacillati</taxon>
        <taxon>Bacillota</taxon>
        <taxon>Bacilli</taxon>
        <taxon>Bacillales</taxon>
        <taxon>Bacillaceae</taxon>
        <taxon>Bacillus</taxon>
    </lineage>
</organism>
<dbReference type="InterPro" id="IPR048715">
    <property type="entry name" value="CggR_N"/>
</dbReference>